<evidence type="ECO:0000313" key="1">
    <source>
        <dbReference type="EMBL" id="KAI5653528.1"/>
    </source>
</evidence>
<comment type="caution">
    <text evidence="1">The sequence shown here is derived from an EMBL/GenBank/DDBJ whole genome shotgun (WGS) entry which is preliminary data.</text>
</comment>
<accession>A0ACC0A2B1</accession>
<name>A0ACC0A2B1_CATRO</name>
<proteinExistence type="predicted"/>
<keyword evidence="2" id="KW-1185">Reference proteome</keyword>
<sequence>MSNYDAEQKRSQSPQVLGILFLFKLVFWSLLTGLPPKTSKFLFVSCWTSSVFVLHQISLELRSLHSTGEYACYKLKSYVFQASWKIEKQLIYQRRTATLKSSHLEDVNVSWLCQETTQHEVAVLLTALLIGDAQWFVGYSWGQVIKIVSRSWGIAGSTGRQEKDERVWIFASFSSKSTAIPHEKRMRNSNRFAEKIHEGSILQINPKDFCLQEGLNQFHPQATIAILKLRPHDLMKLICFPISQFTLGQRAIRAGRVEPSMANRLCSAFFDYEIDRTGSWCLQ</sequence>
<dbReference type="EMBL" id="CM044707">
    <property type="protein sequence ID" value="KAI5653528.1"/>
    <property type="molecule type" value="Genomic_DNA"/>
</dbReference>
<gene>
    <name evidence="1" type="ORF">M9H77_30715</name>
</gene>
<protein>
    <submittedName>
        <fullName evidence="1">Uncharacterized protein</fullName>
    </submittedName>
</protein>
<evidence type="ECO:0000313" key="2">
    <source>
        <dbReference type="Proteomes" id="UP001060085"/>
    </source>
</evidence>
<organism evidence="1 2">
    <name type="scientific">Catharanthus roseus</name>
    <name type="common">Madagascar periwinkle</name>
    <name type="synonym">Vinca rosea</name>
    <dbReference type="NCBI Taxonomy" id="4058"/>
    <lineage>
        <taxon>Eukaryota</taxon>
        <taxon>Viridiplantae</taxon>
        <taxon>Streptophyta</taxon>
        <taxon>Embryophyta</taxon>
        <taxon>Tracheophyta</taxon>
        <taxon>Spermatophyta</taxon>
        <taxon>Magnoliopsida</taxon>
        <taxon>eudicotyledons</taxon>
        <taxon>Gunneridae</taxon>
        <taxon>Pentapetalae</taxon>
        <taxon>asterids</taxon>
        <taxon>lamiids</taxon>
        <taxon>Gentianales</taxon>
        <taxon>Apocynaceae</taxon>
        <taxon>Rauvolfioideae</taxon>
        <taxon>Vinceae</taxon>
        <taxon>Catharanthinae</taxon>
        <taxon>Catharanthus</taxon>
    </lineage>
</organism>
<dbReference type="Proteomes" id="UP001060085">
    <property type="component" value="Linkage Group LG07"/>
</dbReference>
<reference evidence="2" key="1">
    <citation type="journal article" date="2023" name="Nat. Plants">
        <title>Single-cell RNA sequencing provides a high-resolution roadmap for understanding the multicellular compartmentation of specialized metabolism.</title>
        <authorList>
            <person name="Sun S."/>
            <person name="Shen X."/>
            <person name="Li Y."/>
            <person name="Li Y."/>
            <person name="Wang S."/>
            <person name="Li R."/>
            <person name="Zhang H."/>
            <person name="Shen G."/>
            <person name="Guo B."/>
            <person name="Wei J."/>
            <person name="Xu J."/>
            <person name="St-Pierre B."/>
            <person name="Chen S."/>
            <person name="Sun C."/>
        </authorList>
    </citation>
    <scope>NUCLEOTIDE SEQUENCE [LARGE SCALE GENOMIC DNA]</scope>
</reference>